<evidence type="ECO:0000256" key="1">
    <source>
        <dbReference type="ARBA" id="ARBA00010990"/>
    </source>
</evidence>
<dbReference type="PANTHER" id="PTHR12215:SF10">
    <property type="entry name" value="L-AMINOADIPATE-SEMIALDEHYDE DEHYDROGENASE-PHOSPHOPANTETHEINYL TRANSFERASE"/>
    <property type="match status" value="1"/>
</dbReference>
<proteinExistence type="inferred from homology"/>
<dbReference type="Gene3D" id="3.90.470.20">
    <property type="entry name" value="4'-phosphopantetheinyl transferase domain"/>
    <property type="match status" value="1"/>
</dbReference>
<dbReference type="EMBL" id="QUAM01000001">
    <property type="protein sequence ID" value="TPR16099.1"/>
    <property type="molecule type" value="Genomic_DNA"/>
</dbReference>
<dbReference type="PANTHER" id="PTHR12215">
    <property type="entry name" value="PHOSPHOPANTETHEINE TRANSFERASE"/>
    <property type="match status" value="1"/>
</dbReference>
<keyword evidence="2" id="KW-0808">Transferase</keyword>
<dbReference type="Pfam" id="PF01648">
    <property type="entry name" value="ACPS"/>
    <property type="match status" value="1"/>
</dbReference>
<feature type="domain" description="4'-phosphopantetheinyl transferase" evidence="3">
    <location>
        <begin position="103"/>
        <end position="171"/>
    </location>
</feature>
<organism evidence="4 5">
    <name type="scientific">Apilactobacillus timberlakei</name>
    <dbReference type="NCBI Taxonomy" id="2008380"/>
    <lineage>
        <taxon>Bacteria</taxon>
        <taxon>Bacillati</taxon>
        <taxon>Bacillota</taxon>
        <taxon>Bacilli</taxon>
        <taxon>Lactobacillales</taxon>
        <taxon>Lactobacillaceae</taxon>
        <taxon>Apilactobacillus</taxon>
    </lineage>
</organism>
<evidence type="ECO:0000313" key="4">
    <source>
        <dbReference type="EMBL" id="TPR16099.1"/>
    </source>
</evidence>
<evidence type="ECO:0000256" key="2">
    <source>
        <dbReference type="ARBA" id="ARBA00022679"/>
    </source>
</evidence>
<accession>A0ABY2YZT3</accession>
<evidence type="ECO:0000313" key="5">
    <source>
        <dbReference type="Proteomes" id="UP000767392"/>
    </source>
</evidence>
<dbReference type="Proteomes" id="UP000767392">
    <property type="component" value="Unassembled WGS sequence"/>
</dbReference>
<keyword evidence="5" id="KW-1185">Reference proteome</keyword>
<name>A0ABY2YZT3_9LACO</name>
<comment type="similarity">
    <text evidence="1">Belongs to the P-Pant transferase superfamily. Gsp/Sfp/HetI/AcpT family.</text>
</comment>
<dbReference type="InterPro" id="IPR050559">
    <property type="entry name" value="P-Pant_transferase_sf"/>
</dbReference>
<gene>
    <name evidence="4" type="ORF">DY048_01155</name>
</gene>
<dbReference type="SUPFAM" id="SSF56214">
    <property type="entry name" value="4'-phosphopantetheinyl transferase"/>
    <property type="match status" value="2"/>
</dbReference>
<dbReference type="InterPro" id="IPR008278">
    <property type="entry name" value="4-PPantetheinyl_Trfase_dom"/>
</dbReference>
<dbReference type="InterPro" id="IPR037143">
    <property type="entry name" value="4-PPantetheinyl_Trfase_dom_sf"/>
</dbReference>
<protein>
    <recommendedName>
        <fullName evidence="3">4'-phosphopantetheinyl transferase domain-containing protein</fullName>
    </recommendedName>
</protein>
<reference evidence="4 5" key="1">
    <citation type="submission" date="2018-08" db="EMBL/GenBank/DDBJ databases">
        <title>Comparative genomics of wild bee and flower associated Lactobacillus reveals potential adaptation to the bee host.</title>
        <authorList>
            <person name="Vuong H.Q."/>
            <person name="Mcfrederick Q.S."/>
        </authorList>
    </citation>
    <scope>NUCLEOTIDE SEQUENCE [LARGE SCALE GENOMIC DNA]</scope>
    <source>
        <strain evidence="4 5">HV_04</strain>
    </source>
</reference>
<evidence type="ECO:0000259" key="3">
    <source>
        <dbReference type="Pfam" id="PF01648"/>
    </source>
</evidence>
<sequence>MLIRVFIYLPNNIQIFTDTIDNPKYQDIFKKVDVDFTKYHKRQSIVGNCLLADYMNISIEELINGDFFNYGKHGKPYLKSNDFYFNISNSYNLVILVISDENIGVDIEKIRPFSYRRITRAFNDSELKHLSSLPKEDEGNETLKLWTIKEAILKLLGTGLSGKAKSVNIETEFKASADRLGQQFKLTNIDLESDYLGTLATFK</sequence>
<comment type="caution">
    <text evidence="4">The sequence shown here is derived from an EMBL/GenBank/DDBJ whole genome shotgun (WGS) entry which is preliminary data.</text>
</comment>